<proteinExistence type="predicted"/>
<evidence type="ECO:0000256" key="1">
    <source>
        <dbReference type="SAM" id="MobiDB-lite"/>
    </source>
</evidence>
<feature type="region of interest" description="Disordered" evidence="1">
    <location>
        <begin position="154"/>
        <end position="176"/>
    </location>
</feature>
<dbReference type="AlphaFoldDB" id="A0A6C0AS30"/>
<sequence length="193" mass="21312">MFAIIYTSKHNEYTMYKMMFSINDINNGALKAVKSMPQKDSTSDGNSSFEMARTTFNKQNQSLPAIQKNKQIHNHVLSHSNPNQVSRTASDVVTTKSGKWFGNRDASQITANRRNKAVGQGTIVDTLTGKQPLSFTTYKDINTTRDALTRVRAGGAVAPKKKGANRNNAPSPTFAPAIPSTDFRGIKYPVLYH</sequence>
<protein>
    <submittedName>
        <fullName evidence="2">Uncharacterized protein</fullName>
    </submittedName>
</protein>
<accession>A0A6C0AS30</accession>
<reference evidence="2" key="1">
    <citation type="journal article" date="2020" name="Nature">
        <title>Giant virus diversity and host interactions through global metagenomics.</title>
        <authorList>
            <person name="Schulz F."/>
            <person name="Roux S."/>
            <person name="Paez-Espino D."/>
            <person name="Jungbluth S."/>
            <person name="Walsh D.A."/>
            <person name="Denef V.J."/>
            <person name="McMahon K.D."/>
            <person name="Konstantinidis K.T."/>
            <person name="Eloe-Fadrosh E.A."/>
            <person name="Kyrpides N.C."/>
            <person name="Woyke T."/>
        </authorList>
    </citation>
    <scope>NUCLEOTIDE SEQUENCE</scope>
    <source>
        <strain evidence="2">GVMAG-S-1101171-111</strain>
    </source>
</reference>
<name>A0A6C0AS30_9ZZZZ</name>
<organism evidence="2">
    <name type="scientific">viral metagenome</name>
    <dbReference type="NCBI Taxonomy" id="1070528"/>
    <lineage>
        <taxon>unclassified sequences</taxon>
        <taxon>metagenomes</taxon>
        <taxon>organismal metagenomes</taxon>
    </lineage>
</organism>
<dbReference type="EMBL" id="MN740803">
    <property type="protein sequence ID" value="QHS82604.1"/>
    <property type="molecule type" value="Genomic_DNA"/>
</dbReference>
<evidence type="ECO:0000313" key="2">
    <source>
        <dbReference type="EMBL" id="QHS82604.1"/>
    </source>
</evidence>